<dbReference type="InterPro" id="IPR016024">
    <property type="entry name" value="ARM-type_fold"/>
</dbReference>
<dbReference type="VEuPathDB" id="VectorBase:AFUN020348"/>
<feature type="region of interest" description="Disordered" evidence="3">
    <location>
        <begin position="833"/>
        <end position="859"/>
    </location>
</feature>
<evidence type="ECO:0000256" key="2">
    <source>
        <dbReference type="PROSITE-ProRule" id="PRU00103"/>
    </source>
</evidence>
<feature type="region of interest" description="Disordered" evidence="3">
    <location>
        <begin position="1576"/>
        <end position="1671"/>
    </location>
</feature>
<feature type="region of interest" description="Disordered" evidence="3">
    <location>
        <begin position="1523"/>
        <end position="1549"/>
    </location>
</feature>
<dbReference type="PROSITE" id="PS50077">
    <property type="entry name" value="HEAT_REPEAT"/>
    <property type="match status" value="1"/>
</dbReference>
<dbReference type="SUPFAM" id="SSF48371">
    <property type="entry name" value="ARM repeat"/>
    <property type="match status" value="1"/>
</dbReference>
<dbReference type="InterPro" id="IPR000357">
    <property type="entry name" value="HEAT"/>
</dbReference>
<dbReference type="InterPro" id="IPR021133">
    <property type="entry name" value="HEAT_type_2"/>
</dbReference>
<feature type="compositionally biased region" description="Low complexity" evidence="3">
    <location>
        <begin position="1064"/>
        <end position="1074"/>
    </location>
</feature>
<feature type="compositionally biased region" description="Gly residues" evidence="3">
    <location>
        <begin position="1049"/>
        <end position="1063"/>
    </location>
</feature>
<feature type="compositionally biased region" description="Gly residues" evidence="3">
    <location>
        <begin position="786"/>
        <end position="795"/>
    </location>
</feature>
<feature type="repeat" description="HEAT" evidence="2">
    <location>
        <begin position="524"/>
        <end position="561"/>
    </location>
</feature>
<dbReference type="GO" id="GO:0019888">
    <property type="term" value="F:protein phosphatase regulator activity"/>
    <property type="evidence" value="ECO:0007669"/>
    <property type="project" value="TreeGrafter"/>
</dbReference>
<feature type="compositionally biased region" description="Low complexity" evidence="3">
    <location>
        <begin position="1576"/>
        <end position="1604"/>
    </location>
</feature>
<dbReference type="VEuPathDB" id="VectorBase:AFUN2_002851"/>
<dbReference type="GO" id="GO:0005737">
    <property type="term" value="C:cytoplasm"/>
    <property type="evidence" value="ECO:0007669"/>
    <property type="project" value="TreeGrafter"/>
</dbReference>
<accession>A0A4Y0BK28</accession>
<feature type="compositionally biased region" description="Low complexity" evidence="3">
    <location>
        <begin position="1416"/>
        <end position="1428"/>
    </location>
</feature>
<feature type="compositionally biased region" description="Low complexity" evidence="3">
    <location>
        <begin position="1025"/>
        <end position="1048"/>
    </location>
</feature>
<reference evidence="4" key="1">
    <citation type="submission" date="2020-05" db="UniProtKB">
        <authorList>
            <consortium name="EnsemblMetazoa"/>
        </authorList>
    </citation>
    <scope>IDENTIFICATION</scope>
    <source>
        <strain evidence="4">FUMOZ</strain>
    </source>
</reference>
<dbReference type="PANTHER" id="PTHR10648:SF1">
    <property type="entry name" value="SERINE_THREONINE-PROTEIN PHOSPHATASE 4 REGULATORY SUBUNIT 1"/>
    <property type="match status" value="1"/>
</dbReference>
<dbReference type="PANTHER" id="PTHR10648">
    <property type="entry name" value="SERINE/THREONINE-PROTEIN PHOSPHATASE PP2A 65 KDA REGULATORY SUBUNIT"/>
    <property type="match status" value="1"/>
</dbReference>
<feature type="compositionally biased region" description="Acidic residues" evidence="3">
    <location>
        <begin position="1525"/>
        <end position="1537"/>
    </location>
</feature>
<evidence type="ECO:0000256" key="3">
    <source>
        <dbReference type="SAM" id="MobiDB-lite"/>
    </source>
</evidence>
<name>A0A4Y0BK28_ANOFN</name>
<protein>
    <submittedName>
        <fullName evidence="4">Uncharacterized protein</fullName>
    </submittedName>
</protein>
<sequence length="1671" mass="184518">MSFNSKRSTSSRSFSYEQTNKIENTINEDDPHDKGSVFLNLNIGDKHEDDRYAEIMSAIAVTEKKELERCNERNRCLALADESMLDHKFDRLLSEVHGLRDQIGDRIETLNRRLTQTNRLFLAHQDYGHRSNRAGDLLLIGVPATLQGDGLRECYVRIARRLGYTESEIPIVHIRRLDLGSSSPDVQPSRYSVAVLDNLARTRVGKLRAGVTDPTVQPPAVHVQFVFRNARNEFYRRYQEGGKAGTGLALQDLGYSGSEGRLFVSENLTRGNVSLKAEAMRLKRDGKIKSVFTVNGQIYVKRTIDHRPELVTSSVDLLLLDETKLKANKDCYPRVLEHIINTQSPQVLCRDYKEILGTLDIISTDPDESVRLYLACWLQKYCASWFDRDQDLQSIFSKAFLEKILQIIVRYLTDEPNVRASSFESLTYLIEKGYLDRATTLKLNIVEELVSKPINEQFMDMCTNYIHLMVKIAPLVGCSKTHELLYSRFVKMCTCKINFVRKECATAFPVMCEVLGNEVFEKNLLPIFMKLCEDEIWTVRKACAEVMPFIALLCTLEKRRKVLVPAYKKFMFDTSLWVIKAALKNLGRFLATFAQLQILGLAYNGSLELSITNAADEAFSELMGNARQLAHGSQQPAASVLLKNFESYEQRFKESIQRHALLSLVKSSDDDGPSWKSASPRSEDRINVEAYLASLVFVEEHLSQRQSTGSTSDDGGGGISKIADFYYVRHKSLSSSSSIASTSPTPSPLYRANQSYDEKNPLNRFMRYCSPLKNNFEHAFANPSGSDGGDQGGGSDAFDNHGHWDSEDDNYGSNHLHHLPDLSLAGADVEGGGGSGVIYDSDNPKHQQADGGGGEAGGLDFILEAGEEDENAIDECFNSHQFWYISPGLALDLEFIDKEETATGEEEKEESDASNNNIQEVHERANVEGKLGTPAAVPAAATPAVGLAAEDSRNNNLLQQGTGGNSSSTSSESPTVGETDSSSAAMVVEDNENQNDSDSSYGSINNNETENNKLIYLYEDLLPSQSQSQSGSAGQTAGNTTASNNNAGAGSGNAPGGTSGGAGSSSSTVTPTMTTVERIRAAEQLKTLIRWENEEVEWNLLEDFLHMKNVNKELCQDCAYNFPAVVLTFGDKFWPILNRYFFDLCADIQDSVRRTMAASISKIALIIGREQATRDLVPSYTEFLLDADDIKFEVVRTLAEFLRVIDACEHETLMNHLGMCLQPPLNMMNWRFRELAGQQIVELARMHTAIRKENCLLFLTGLAMRLMLDKYDSVRKAGIDAFVECSHEFQQNDKVFEFFNKHFAFYSNWRRRQTYVIAAGKMLETDRVEVKIFRKHVFNNVLKLADDAVPNVRIQVAKCLKEIIAPHPKFANDPLVEPTLQKLRTDKDCDVRGHVDGYQSLEEEMAAGGSGGGSGASSASTMMMTSGESESHQDASSPSTGSLAESSVSSHLSYAEVTSGYFGSAMSSLTLDDHQFSGDMRHQQQQDEEHELKDEEEVQLVAGSSERGVDVANEQQIPGIVERPNEEEDDDCGEEAIEQPTSSMSTDDDAAYCSEMETSSAVSTPSVATAAVLATIPSQNVTMTSTTSSSNSVSSSSQVVPSSDSADDLSDIVNGETVPTSLPTPPTTTASDSAVPKKASDTSATGAGGNSTTNTPKMRDNFFRRRSKGKK</sequence>
<dbReference type="InterPro" id="IPR051023">
    <property type="entry name" value="PP2A_Regulatory_Subunit_A"/>
</dbReference>
<feature type="region of interest" description="Disordered" evidence="3">
    <location>
        <begin position="780"/>
        <end position="812"/>
    </location>
</feature>
<feature type="region of interest" description="Disordered" evidence="3">
    <location>
        <begin position="1025"/>
        <end position="1074"/>
    </location>
</feature>
<feature type="region of interest" description="Disordered" evidence="3">
    <location>
        <begin position="736"/>
        <end position="756"/>
    </location>
</feature>
<feature type="compositionally biased region" description="Low complexity" evidence="3">
    <location>
        <begin position="1617"/>
        <end position="1655"/>
    </location>
</feature>
<dbReference type="STRING" id="62324.A0A4Y0BK28"/>
<dbReference type="InterPro" id="IPR011989">
    <property type="entry name" value="ARM-like"/>
</dbReference>
<dbReference type="EnsemblMetazoa" id="AFUN020348-RC">
    <property type="protein sequence ID" value="AFUN020348-PC"/>
    <property type="gene ID" value="AFUN020348"/>
</dbReference>
<proteinExistence type="predicted"/>
<keyword evidence="1" id="KW-0677">Repeat</keyword>
<organism evidence="4">
    <name type="scientific">Anopheles funestus</name>
    <name type="common">African malaria mosquito</name>
    <dbReference type="NCBI Taxonomy" id="62324"/>
    <lineage>
        <taxon>Eukaryota</taxon>
        <taxon>Metazoa</taxon>
        <taxon>Ecdysozoa</taxon>
        <taxon>Arthropoda</taxon>
        <taxon>Hexapoda</taxon>
        <taxon>Insecta</taxon>
        <taxon>Pterygota</taxon>
        <taxon>Neoptera</taxon>
        <taxon>Endopterygota</taxon>
        <taxon>Diptera</taxon>
        <taxon>Nematocera</taxon>
        <taxon>Culicoidea</taxon>
        <taxon>Culicidae</taxon>
        <taxon>Anophelinae</taxon>
        <taxon>Anopheles</taxon>
    </lineage>
</organism>
<evidence type="ECO:0000313" key="4">
    <source>
        <dbReference type="EnsemblMetazoa" id="AFUN020348-PC"/>
    </source>
</evidence>
<feature type="region of interest" description="Disordered" evidence="3">
    <location>
        <begin position="1405"/>
        <end position="1445"/>
    </location>
</feature>
<dbReference type="Pfam" id="PF02985">
    <property type="entry name" value="HEAT"/>
    <property type="match status" value="1"/>
</dbReference>
<feature type="compositionally biased region" description="Low complexity" evidence="3">
    <location>
        <begin position="955"/>
        <end position="979"/>
    </location>
</feature>
<feature type="region of interest" description="Disordered" evidence="3">
    <location>
        <begin position="955"/>
        <end position="983"/>
    </location>
</feature>
<dbReference type="Gene3D" id="1.25.10.10">
    <property type="entry name" value="Leucine-rich Repeat Variant"/>
    <property type="match status" value="2"/>
</dbReference>
<evidence type="ECO:0000256" key="1">
    <source>
        <dbReference type="ARBA" id="ARBA00022737"/>
    </source>
</evidence>